<keyword evidence="7" id="KW-1185">Reference proteome</keyword>
<feature type="transmembrane region" description="Helical" evidence="5">
    <location>
        <begin position="150"/>
        <end position="170"/>
    </location>
</feature>
<feature type="transmembrane region" description="Helical" evidence="5">
    <location>
        <begin position="73"/>
        <end position="96"/>
    </location>
</feature>
<dbReference type="PANTHER" id="PTHR23112:SF0">
    <property type="entry name" value="TRANSMEMBRANE PROTEIN 116"/>
    <property type="match status" value="1"/>
</dbReference>
<keyword evidence="2 5" id="KW-0812">Transmembrane</keyword>
<keyword evidence="3 5" id="KW-1133">Transmembrane helix</keyword>
<dbReference type="AlphaFoldDB" id="A0A9Q0LB72"/>
<dbReference type="Gene3D" id="1.20.1070.10">
    <property type="entry name" value="Rhodopsin 7-helix transmembrane proteins"/>
    <property type="match status" value="1"/>
</dbReference>
<evidence type="ECO:0000313" key="7">
    <source>
        <dbReference type="Proteomes" id="UP001149090"/>
    </source>
</evidence>
<dbReference type="Proteomes" id="UP001149090">
    <property type="component" value="Unassembled WGS sequence"/>
</dbReference>
<feature type="transmembrane region" description="Helical" evidence="5">
    <location>
        <begin position="108"/>
        <end position="130"/>
    </location>
</feature>
<feature type="transmembrane region" description="Helical" evidence="5">
    <location>
        <begin position="40"/>
        <end position="61"/>
    </location>
</feature>
<accession>A0A9Q0LB72</accession>
<keyword evidence="6" id="KW-0675">Receptor</keyword>
<keyword evidence="4 5" id="KW-0472">Membrane</keyword>
<evidence type="ECO:0000256" key="1">
    <source>
        <dbReference type="ARBA" id="ARBA00004141"/>
    </source>
</evidence>
<dbReference type="OrthoDB" id="100006at2759"/>
<dbReference type="PANTHER" id="PTHR23112">
    <property type="entry name" value="G PROTEIN-COUPLED RECEPTOR 157-RELATED"/>
    <property type="match status" value="1"/>
</dbReference>
<evidence type="ECO:0000256" key="5">
    <source>
        <dbReference type="SAM" id="Phobius"/>
    </source>
</evidence>
<dbReference type="EMBL" id="JAPDFW010000103">
    <property type="protein sequence ID" value="KAJ5069667.1"/>
    <property type="molecule type" value="Genomic_DNA"/>
</dbReference>
<sequence>MVSTPEMVCTIIASSLGAFGALSFIISYSILPEIRTRSRLFILTLSSCNVICEFTGLLPGFKSQTLCNFQAFILTWFFAASCCWIFLISLIYYLQICRNVDIENSPKFYWFASLFVQLFASTQGILTLIIGEPSSGSSYWCYVSGKGVEIFHYSTVWFCLISTLFLYSLVIHKIRKDKEANYPKSFQFKMLTLALVYIVTELWLAIKRITQIIHENESPGIVVNSLQSFFSPLIGFWDFVFFVLGDKFVRALLSHKFSKKKYSNLN</sequence>
<comment type="subcellular location">
    <subcellularLocation>
        <location evidence="1">Membrane</location>
        <topology evidence="1">Multi-pass membrane protein</topology>
    </subcellularLocation>
</comment>
<evidence type="ECO:0000256" key="3">
    <source>
        <dbReference type="ARBA" id="ARBA00022989"/>
    </source>
</evidence>
<evidence type="ECO:0000313" key="6">
    <source>
        <dbReference type="EMBL" id="KAJ5069667.1"/>
    </source>
</evidence>
<name>A0A9Q0LB72_ANAIG</name>
<reference evidence="6" key="1">
    <citation type="submission" date="2022-10" db="EMBL/GenBank/DDBJ databases">
        <title>Novel sulphate-reducing endosymbionts in the free-living metamonad Anaeramoeba.</title>
        <authorList>
            <person name="Jerlstrom-Hultqvist J."/>
            <person name="Cepicka I."/>
            <person name="Gallot-Lavallee L."/>
            <person name="Salas-Leiva D."/>
            <person name="Curtis B.A."/>
            <person name="Zahonova K."/>
            <person name="Pipaliya S."/>
            <person name="Dacks J."/>
            <person name="Roger A.J."/>
        </authorList>
    </citation>
    <scope>NUCLEOTIDE SEQUENCE</scope>
    <source>
        <strain evidence="6">BMAN</strain>
    </source>
</reference>
<feature type="transmembrane region" description="Helical" evidence="5">
    <location>
        <begin position="12"/>
        <end position="31"/>
    </location>
</feature>
<dbReference type="GO" id="GO:0005886">
    <property type="term" value="C:plasma membrane"/>
    <property type="evidence" value="ECO:0007669"/>
    <property type="project" value="TreeGrafter"/>
</dbReference>
<dbReference type="GO" id="GO:0007189">
    <property type="term" value="P:adenylate cyclase-activating G protein-coupled receptor signaling pathway"/>
    <property type="evidence" value="ECO:0007669"/>
    <property type="project" value="TreeGrafter"/>
</dbReference>
<feature type="transmembrane region" description="Helical" evidence="5">
    <location>
        <begin position="229"/>
        <end position="253"/>
    </location>
</feature>
<protein>
    <submittedName>
        <fullName evidence="6">G protein-coupled receptor</fullName>
    </submittedName>
</protein>
<feature type="transmembrane region" description="Helical" evidence="5">
    <location>
        <begin position="191"/>
        <end position="209"/>
    </location>
</feature>
<gene>
    <name evidence="6" type="ORF">M0811_02244</name>
</gene>
<dbReference type="GO" id="GO:0004930">
    <property type="term" value="F:G protein-coupled receptor activity"/>
    <property type="evidence" value="ECO:0007669"/>
    <property type="project" value="TreeGrafter"/>
</dbReference>
<comment type="caution">
    <text evidence="6">The sequence shown here is derived from an EMBL/GenBank/DDBJ whole genome shotgun (WGS) entry which is preliminary data.</text>
</comment>
<dbReference type="SUPFAM" id="SSF81321">
    <property type="entry name" value="Family A G protein-coupled receptor-like"/>
    <property type="match status" value="1"/>
</dbReference>
<organism evidence="6 7">
    <name type="scientific">Anaeramoeba ignava</name>
    <name type="common">Anaerobic marine amoeba</name>
    <dbReference type="NCBI Taxonomy" id="1746090"/>
    <lineage>
        <taxon>Eukaryota</taxon>
        <taxon>Metamonada</taxon>
        <taxon>Anaeramoebidae</taxon>
        <taxon>Anaeramoeba</taxon>
    </lineage>
</organism>
<proteinExistence type="predicted"/>
<evidence type="ECO:0000256" key="4">
    <source>
        <dbReference type="ARBA" id="ARBA00023136"/>
    </source>
</evidence>
<evidence type="ECO:0000256" key="2">
    <source>
        <dbReference type="ARBA" id="ARBA00022692"/>
    </source>
</evidence>